<dbReference type="SUPFAM" id="SSF53300">
    <property type="entry name" value="vWA-like"/>
    <property type="match status" value="1"/>
</dbReference>
<protein>
    <recommendedName>
        <fullName evidence="2">VWFA domain-containing protein</fullName>
    </recommendedName>
</protein>
<sequence length="143" mass="15952">MQRKRKRQEYMEDHFKSTSPEMTPEEEEEVLTAERYTYTSKGLAFAYLLPLGSGLGSRQTADKYVILITDSKPSSSASTKEQAMRLKADNVHVIAIGVGAVVDIANIQQTHASSPELGFVVRDFFGLMSVRDWIVSFICNGKT</sequence>
<feature type="region of interest" description="Disordered" evidence="1">
    <location>
        <begin position="1"/>
        <end position="26"/>
    </location>
</feature>
<dbReference type="PANTHER" id="PTHR24020">
    <property type="entry name" value="COLLAGEN ALPHA"/>
    <property type="match status" value="1"/>
</dbReference>
<name>A0A433U7T4_ELYCH</name>
<dbReference type="PANTHER" id="PTHR24020:SF87">
    <property type="entry name" value="COLLAGEN ALPHA-1(VI) CHAIN-LIKE"/>
    <property type="match status" value="1"/>
</dbReference>
<dbReference type="EMBL" id="RQTK01000046">
    <property type="protein sequence ID" value="RUS89872.1"/>
    <property type="molecule type" value="Genomic_DNA"/>
</dbReference>
<evidence type="ECO:0000313" key="4">
    <source>
        <dbReference type="Proteomes" id="UP000271974"/>
    </source>
</evidence>
<evidence type="ECO:0000259" key="2">
    <source>
        <dbReference type="PROSITE" id="PS50234"/>
    </source>
</evidence>
<gene>
    <name evidence="3" type="ORF">EGW08_002402</name>
</gene>
<evidence type="ECO:0000313" key="3">
    <source>
        <dbReference type="EMBL" id="RUS89872.1"/>
    </source>
</evidence>
<dbReference type="AlphaFoldDB" id="A0A433U7T4"/>
<dbReference type="Proteomes" id="UP000271974">
    <property type="component" value="Unassembled WGS sequence"/>
</dbReference>
<accession>A0A433U7T4</accession>
<dbReference type="PROSITE" id="PS50234">
    <property type="entry name" value="VWFA"/>
    <property type="match status" value="1"/>
</dbReference>
<dbReference type="InterPro" id="IPR002035">
    <property type="entry name" value="VWF_A"/>
</dbReference>
<organism evidence="3 4">
    <name type="scientific">Elysia chlorotica</name>
    <name type="common">Eastern emerald elysia</name>
    <name type="synonym">Sea slug</name>
    <dbReference type="NCBI Taxonomy" id="188477"/>
    <lineage>
        <taxon>Eukaryota</taxon>
        <taxon>Metazoa</taxon>
        <taxon>Spiralia</taxon>
        <taxon>Lophotrochozoa</taxon>
        <taxon>Mollusca</taxon>
        <taxon>Gastropoda</taxon>
        <taxon>Heterobranchia</taxon>
        <taxon>Euthyneura</taxon>
        <taxon>Panpulmonata</taxon>
        <taxon>Sacoglossa</taxon>
        <taxon>Placobranchoidea</taxon>
        <taxon>Plakobranchidae</taxon>
        <taxon>Elysia</taxon>
    </lineage>
</organism>
<dbReference type="InterPro" id="IPR036465">
    <property type="entry name" value="vWFA_dom_sf"/>
</dbReference>
<feature type="domain" description="VWFA" evidence="2">
    <location>
        <begin position="37"/>
        <end position="134"/>
    </location>
</feature>
<reference evidence="3 4" key="1">
    <citation type="submission" date="2019-01" db="EMBL/GenBank/DDBJ databases">
        <title>A draft genome assembly of the solar-powered sea slug Elysia chlorotica.</title>
        <authorList>
            <person name="Cai H."/>
            <person name="Li Q."/>
            <person name="Fang X."/>
            <person name="Li J."/>
            <person name="Curtis N.E."/>
            <person name="Altenburger A."/>
            <person name="Shibata T."/>
            <person name="Feng M."/>
            <person name="Maeda T."/>
            <person name="Schwartz J.A."/>
            <person name="Shigenobu S."/>
            <person name="Lundholm N."/>
            <person name="Nishiyama T."/>
            <person name="Yang H."/>
            <person name="Hasebe M."/>
            <person name="Li S."/>
            <person name="Pierce S.K."/>
            <person name="Wang J."/>
        </authorList>
    </citation>
    <scope>NUCLEOTIDE SEQUENCE [LARGE SCALE GENOMIC DNA]</scope>
    <source>
        <strain evidence="3">EC2010</strain>
        <tissue evidence="3">Whole organism of an adult</tissue>
    </source>
</reference>
<dbReference type="Pfam" id="PF00092">
    <property type="entry name" value="VWA"/>
    <property type="match status" value="1"/>
</dbReference>
<evidence type="ECO:0000256" key="1">
    <source>
        <dbReference type="SAM" id="MobiDB-lite"/>
    </source>
</evidence>
<comment type="caution">
    <text evidence="3">The sequence shown here is derived from an EMBL/GenBank/DDBJ whole genome shotgun (WGS) entry which is preliminary data.</text>
</comment>
<dbReference type="Gene3D" id="3.40.50.410">
    <property type="entry name" value="von Willebrand factor, type A domain"/>
    <property type="match status" value="1"/>
</dbReference>
<keyword evidence="4" id="KW-1185">Reference proteome</keyword>
<dbReference type="InterPro" id="IPR050525">
    <property type="entry name" value="ECM_Assembly_Org"/>
</dbReference>
<proteinExistence type="predicted"/>